<feature type="compositionally biased region" description="Basic residues" evidence="3">
    <location>
        <begin position="16"/>
        <end position="27"/>
    </location>
</feature>
<keyword evidence="5" id="KW-1185">Reference proteome</keyword>
<evidence type="ECO:0000256" key="3">
    <source>
        <dbReference type="SAM" id="MobiDB-lite"/>
    </source>
</evidence>
<dbReference type="Gene3D" id="1.20.5.780">
    <property type="entry name" value="Single helix bin"/>
    <property type="match status" value="1"/>
</dbReference>
<feature type="compositionally biased region" description="Basic and acidic residues" evidence="3">
    <location>
        <begin position="1"/>
        <end position="15"/>
    </location>
</feature>
<evidence type="ECO:0000313" key="5">
    <source>
        <dbReference type="Proteomes" id="UP001551482"/>
    </source>
</evidence>
<dbReference type="EMBL" id="JBEZFP010000065">
    <property type="protein sequence ID" value="MEU8136515.1"/>
    <property type="molecule type" value="Genomic_DNA"/>
</dbReference>
<comment type="caution">
    <text evidence="4">The sequence shown here is derived from an EMBL/GenBank/DDBJ whole genome shotgun (WGS) entry which is preliminary data.</text>
</comment>
<dbReference type="PANTHER" id="PTHR35401">
    <property type="entry name" value="COPG FAMILY HELIX-TURN-HELIX PROTEIN-RELATED-RELATED"/>
    <property type="match status" value="1"/>
</dbReference>
<proteinExistence type="inferred from homology"/>
<organism evidence="4 5">
    <name type="scientific">Streptodolium elevatio</name>
    <dbReference type="NCBI Taxonomy" id="3157996"/>
    <lineage>
        <taxon>Bacteria</taxon>
        <taxon>Bacillati</taxon>
        <taxon>Actinomycetota</taxon>
        <taxon>Actinomycetes</taxon>
        <taxon>Kitasatosporales</taxon>
        <taxon>Streptomycetaceae</taxon>
        <taxon>Streptodolium</taxon>
    </lineage>
</organism>
<keyword evidence="1" id="KW-1277">Toxin-antitoxin system</keyword>
<feature type="region of interest" description="Disordered" evidence="3">
    <location>
        <begin position="1"/>
        <end position="64"/>
    </location>
</feature>
<dbReference type="Proteomes" id="UP001551482">
    <property type="component" value="Unassembled WGS sequence"/>
</dbReference>
<protein>
    <submittedName>
        <fullName evidence="4">DUF1778 domain-containing protein</fullName>
    </submittedName>
</protein>
<gene>
    <name evidence="4" type="ORF">AB0C36_23760</name>
</gene>
<sequence length="144" mass="15726">MTAKTSHTDTTDSAKRPAKKTTKKIIKKAPNSGASTAATPKRTTPPTSKAPTRTATGTTRLEMRIAPQDKELIERAARASRVTISAFVLQVTRQAAEDVLRRDQVTVVPPDFYEAMIASLEAPAERNEPLAEAARRSREVLTKK</sequence>
<evidence type="ECO:0000313" key="4">
    <source>
        <dbReference type="EMBL" id="MEU8136515.1"/>
    </source>
</evidence>
<reference evidence="4 5" key="1">
    <citation type="submission" date="2024-06" db="EMBL/GenBank/DDBJ databases">
        <title>The Natural Products Discovery Center: Release of the First 8490 Sequenced Strains for Exploring Actinobacteria Biosynthetic Diversity.</title>
        <authorList>
            <person name="Kalkreuter E."/>
            <person name="Kautsar S.A."/>
            <person name="Yang D."/>
            <person name="Bader C.D."/>
            <person name="Teijaro C.N."/>
            <person name="Fluegel L."/>
            <person name="Davis C.M."/>
            <person name="Simpson J.R."/>
            <person name="Lauterbach L."/>
            <person name="Steele A.D."/>
            <person name="Gui C."/>
            <person name="Meng S."/>
            <person name="Li G."/>
            <person name="Viehrig K."/>
            <person name="Ye F."/>
            <person name="Su P."/>
            <person name="Kiefer A.F."/>
            <person name="Nichols A."/>
            <person name="Cepeda A.J."/>
            <person name="Yan W."/>
            <person name="Fan B."/>
            <person name="Jiang Y."/>
            <person name="Adhikari A."/>
            <person name="Zheng C.-J."/>
            <person name="Schuster L."/>
            <person name="Cowan T.M."/>
            <person name="Smanski M.J."/>
            <person name="Chevrette M.G."/>
            <person name="De Carvalho L.P.S."/>
            <person name="Shen B."/>
        </authorList>
    </citation>
    <scope>NUCLEOTIDE SEQUENCE [LARGE SCALE GENOMIC DNA]</scope>
    <source>
        <strain evidence="4 5">NPDC048946</strain>
    </source>
</reference>
<evidence type="ECO:0000256" key="2">
    <source>
        <dbReference type="ARBA" id="ARBA00049988"/>
    </source>
</evidence>
<dbReference type="InterPro" id="IPR014795">
    <property type="entry name" value="TacA_1-like"/>
</dbReference>
<name>A0ABV3DL80_9ACTN</name>
<feature type="region of interest" description="Disordered" evidence="3">
    <location>
        <begin position="124"/>
        <end position="144"/>
    </location>
</feature>
<dbReference type="InterPro" id="IPR010985">
    <property type="entry name" value="Ribbon_hlx_hlx"/>
</dbReference>
<accession>A0ABV3DL80</accession>
<dbReference type="Pfam" id="PF08681">
    <property type="entry name" value="TacA1"/>
    <property type="match status" value="1"/>
</dbReference>
<comment type="similarity">
    <text evidence="2">Belongs to the TacA antitoxin family.</text>
</comment>
<feature type="compositionally biased region" description="Low complexity" evidence="3">
    <location>
        <begin position="28"/>
        <end position="56"/>
    </location>
</feature>
<evidence type="ECO:0000256" key="1">
    <source>
        <dbReference type="ARBA" id="ARBA00022649"/>
    </source>
</evidence>
<dbReference type="RefSeq" id="WP_358357097.1">
    <property type="nucleotide sequence ID" value="NZ_JBEZFP010000065.1"/>
</dbReference>
<dbReference type="SUPFAM" id="SSF47598">
    <property type="entry name" value="Ribbon-helix-helix"/>
    <property type="match status" value="1"/>
</dbReference>